<reference evidence="2" key="1">
    <citation type="submission" date="2020-10" db="EMBL/GenBank/DDBJ databases">
        <authorList>
            <person name="Gilroy R."/>
        </authorList>
    </citation>
    <scope>NUCLEOTIDE SEQUENCE</scope>
    <source>
        <strain evidence="2">ChiGjej1B1-24693</strain>
    </source>
</reference>
<dbReference type="EMBL" id="DVLP01000190">
    <property type="protein sequence ID" value="HIT75167.1"/>
    <property type="molecule type" value="Genomic_DNA"/>
</dbReference>
<gene>
    <name evidence="2" type="ORF">IAA98_06255</name>
</gene>
<dbReference type="InterPro" id="IPR017520">
    <property type="entry name" value="CHP03086"/>
</dbReference>
<dbReference type="Proteomes" id="UP000886842">
    <property type="component" value="Unassembled WGS sequence"/>
</dbReference>
<protein>
    <submittedName>
        <fullName evidence="2">TIGR03086 family protein</fullName>
    </submittedName>
</protein>
<name>A0A9D1KMW4_9ACTN</name>
<organism evidence="2 3">
    <name type="scientific">Candidatus Avipropionibacterium avicola</name>
    <dbReference type="NCBI Taxonomy" id="2840701"/>
    <lineage>
        <taxon>Bacteria</taxon>
        <taxon>Bacillati</taxon>
        <taxon>Actinomycetota</taxon>
        <taxon>Actinomycetes</taxon>
        <taxon>Propionibacteriales</taxon>
        <taxon>Propionibacteriaceae</taxon>
        <taxon>Propionibacteriaceae incertae sedis</taxon>
        <taxon>Candidatus Avipropionibacterium</taxon>
    </lineage>
</organism>
<reference evidence="2" key="2">
    <citation type="journal article" date="2021" name="PeerJ">
        <title>Extensive microbial diversity within the chicken gut microbiome revealed by metagenomics and culture.</title>
        <authorList>
            <person name="Gilroy R."/>
            <person name="Ravi A."/>
            <person name="Getino M."/>
            <person name="Pursley I."/>
            <person name="Horton D.L."/>
            <person name="Alikhan N.F."/>
            <person name="Baker D."/>
            <person name="Gharbi K."/>
            <person name="Hall N."/>
            <person name="Watson M."/>
            <person name="Adriaenssens E.M."/>
            <person name="Foster-Nyarko E."/>
            <person name="Jarju S."/>
            <person name="Secka A."/>
            <person name="Antonio M."/>
            <person name="Oren A."/>
            <person name="Chaudhuri R.R."/>
            <person name="La Ragione R."/>
            <person name="Hildebrand F."/>
            <person name="Pallen M.J."/>
        </authorList>
    </citation>
    <scope>NUCLEOTIDE SEQUENCE</scope>
    <source>
        <strain evidence="2">ChiGjej1B1-24693</strain>
    </source>
</reference>
<dbReference type="Pfam" id="PF11716">
    <property type="entry name" value="MDMPI_N"/>
    <property type="match status" value="1"/>
</dbReference>
<dbReference type="GO" id="GO:0046872">
    <property type="term" value="F:metal ion binding"/>
    <property type="evidence" value="ECO:0007669"/>
    <property type="project" value="InterPro"/>
</dbReference>
<evidence type="ECO:0000313" key="2">
    <source>
        <dbReference type="EMBL" id="HIT75167.1"/>
    </source>
</evidence>
<evidence type="ECO:0000313" key="3">
    <source>
        <dbReference type="Proteomes" id="UP000886842"/>
    </source>
</evidence>
<dbReference type="AlphaFoldDB" id="A0A9D1KMW4"/>
<comment type="caution">
    <text evidence="2">The sequence shown here is derived from an EMBL/GenBank/DDBJ whole genome shotgun (WGS) entry which is preliminary data.</text>
</comment>
<dbReference type="NCBIfam" id="TIGR03083">
    <property type="entry name" value="maleylpyruvate isomerase family mycothiol-dependent enzyme"/>
    <property type="match status" value="1"/>
</dbReference>
<dbReference type="InterPro" id="IPR034660">
    <property type="entry name" value="DinB/YfiT-like"/>
</dbReference>
<evidence type="ECO:0000259" key="1">
    <source>
        <dbReference type="Pfam" id="PF11716"/>
    </source>
</evidence>
<dbReference type="InterPro" id="IPR017517">
    <property type="entry name" value="Maleyloyr_isom"/>
</dbReference>
<dbReference type="NCBIfam" id="TIGR03086">
    <property type="entry name" value="TIGR03086 family metal-binding protein"/>
    <property type="match status" value="1"/>
</dbReference>
<dbReference type="InterPro" id="IPR024344">
    <property type="entry name" value="MDMPI_metal-binding"/>
</dbReference>
<feature type="domain" description="Mycothiol-dependent maleylpyruvate isomerase metal-binding" evidence="1">
    <location>
        <begin position="11"/>
        <end position="126"/>
    </location>
</feature>
<accession>A0A9D1KMW4</accession>
<proteinExistence type="predicted"/>
<dbReference type="SUPFAM" id="SSF109854">
    <property type="entry name" value="DinB/YfiT-like putative metalloenzymes"/>
    <property type="match status" value="1"/>
</dbReference>
<sequence>MTTTAEHLDPVLRDLASVLEQIPDERSHAPTPCSDFDLTDLRAHVVGWLTAFTDGYASPDGQCSDADRVQVHGSGAEQVVALADRLAQSLPDGITRPLRIGDSAMPGDMAASMILWEYQVHGWDLARASGQEWQPDPDGLAASLAFAPGMLTPDFQGEGKPFAPSVPVADDADPLTRLVALSGRDPHWRA</sequence>